<dbReference type="SUPFAM" id="SSF48498">
    <property type="entry name" value="Tetracyclin repressor-like, C-terminal domain"/>
    <property type="match status" value="1"/>
</dbReference>
<dbReference type="PANTHER" id="PTHR30055:SF234">
    <property type="entry name" value="HTH-TYPE TRANSCRIPTIONAL REGULATOR BETI"/>
    <property type="match status" value="1"/>
</dbReference>
<dbReference type="InterPro" id="IPR009057">
    <property type="entry name" value="Homeodomain-like_sf"/>
</dbReference>
<keyword evidence="1" id="KW-0805">Transcription regulation</keyword>
<dbReference type="PANTHER" id="PTHR30055">
    <property type="entry name" value="HTH-TYPE TRANSCRIPTIONAL REGULATOR RUTR"/>
    <property type="match status" value="1"/>
</dbReference>
<dbReference type="PROSITE" id="PS50977">
    <property type="entry name" value="HTH_TETR_2"/>
    <property type="match status" value="1"/>
</dbReference>
<evidence type="ECO:0000313" key="7">
    <source>
        <dbReference type="Proteomes" id="UP000662939"/>
    </source>
</evidence>
<feature type="domain" description="HTH tetR-type" evidence="5">
    <location>
        <begin position="8"/>
        <end position="68"/>
    </location>
</feature>
<dbReference type="PRINTS" id="PR00455">
    <property type="entry name" value="HTHTETR"/>
</dbReference>
<proteinExistence type="predicted"/>
<dbReference type="KEGG" id="nav:JQS30_14305"/>
<dbReference type="GO" id="GO:0000976">
    <property type="term" value="F:transcription cis-regulatory region binding"/>
    <property type="evidence" value="ECO:0007669"/>
    <property type="project" value="TreeGrafter"/>
</dbReference>
<feature type="DNA-binding region" description="H-T-H motif" evidence="4">
    <location>
        <begin position="31"/>
        <end position="50"/>
    </location>
</feature>
<evidence type="ECO:0000256" key="3">
    <source>
        <dbReference type="ARBA" id="ARBA00023163"/>
    </source>
</evidence>
<evidence type="ECO:0000259" key="5">
    <source>
        <dbReference type="PROSITE" id="PS50977"/>
    </source>
</evidence>
<name>A0A895XNF8_9ACTN</name>
<evidence type="ECO:0000256" key="1">
    <source>
        <dbReference type="ARBA" id="ARBA00023015"/>
    </source>
</evidence>
<reference evidence="6" key="1">
    <citation type="submission" date="2021-02" db="EMBL/GenBank/DDBJ databases">
        <title>Natronoglycomyces albus gen. nov., sp. nov, a haloalkaliphilic actinobacterium from a soda solonchak soil.</title>
        <authorList>
            <person name="Sorokin D.Y."/>
            <person name="Khijniak T.V."/>
            <person name="Zakharycheva A.P."/>
            <person name="Boueva O.V."/>
            <person name="Ariskina E.V."/>
            <person name="Hahnke R.L."/>
            <person name="Bunk B."/>
            <person name="Sproer C."/>
            <person name="Schumann P."/>
            <person name="Evtushenko L.I."/>
            <person name="Kublanov I.V."/>
        </authorList>
    </citation>
    <scope>NUCLEOTIDE SEQUENCE</scope>
    <source>
        <strain evidence="6">DSM 106290</strain>
    </source>
</reference>
<organism evidence="6 7">
    <name type="scientific">Natronoglycomyces albus</name>
    <dbReference type="NCBI Taxonomy" id="2811108"/>
    <lineage>
        <taxon>Bacteria</taxon>
        <taxon>Bacillati</taxon>
        <taxon>Actinomycetota</taxon>
        <taxon>Actinomycetes</taxon>
        <taxon>Glycomycetales</taxon>
        <taxon>Glycomycetaceae</taxon>
        <taxon>Natronoglycomyces</taxon>
    </lineage>
</organism>
<evidence type="ECO:0000256" key="4">
    <source>
        <dbReference type="PROSITE-ProRule" id="PRU00335"/>
    </source>
</evidence>
<evidence type="ECO:0000313" key="6">
    <source>
        <dbReference type="EMBL" id="QSB04919.1"/>
    </source>
</evidence>
<keyword evidence="2 4" id="KW-0238">DNA-binding</keyword>
<dbReference type="Pfam" id="PF00440">
    <property type="entry name" value="TetR_N"/>
    <property type="match status" value="1"/>
</dbReference>
<sequence>MSEPTRSERTRATILDAAAEVMHAKGMAHATTKEIARVAGYSEATLYKHFADKTELLLAVLAHRFPPFISSLIAMQDQVGQGSVHDHLVALSVDAVAFYRHGSPMLGSLFSEPVMLQRHRDGLRQREAGPMAANRLLASYLTAEQERGRLPSQIDAEAVAALLLGACFQRGFFEAFLNEPEQFPPLEDFARDLVSSLRIDA</sequence>
<keyword evidence="3" id="KW-0804">Transcription</keyword>
<dbReference type="InterPro" id="IPR036271">
    <property type="entry name" value="Tet_transcr_reg_TetR-rel_C_sf"/>
</dbReference>
<dbReference type="AlphaFoldDB" id="A0A895XNF8"/>
<dbReference type="InterPro" id="IPR050109">
    <property type="entry name" value="HTH-type_TetR-like_transc_reg"/>
</dbReference>
<dbReference type="Proteomes" id="UP000662939">
    <property type="component" value="Chromosome"/>
</dbReference>
<dbReference type="InterPro" id="IPR001647">
    <property type="entry name" value="HTH_TetR"/>
</dbReference>
<keyword evidence="7" id="KW-1185">Reference proteome</keyword>
<dbReference type="EMBL" id="CP070496">
    <property type="protein sequence ID" value="QSB04919.1"/>
    <property type="molecule type" value="Genomic_DNA"/>
</dbReference>
<dbReference type="SUPFAM" id="SSF46689">
    <property type="entry name" value="Homeodomain-like"/>
    <property type="match status" value="1"/>
</dbReference>
<evidence type="ECO:0000256" key="2">
    <source>
        <dbReference type="ARBA" id="ARBA00023125"/>
    </source>
</evidence>
<protein>
    <submittedName>
        <fullName evidence="6">TetR/AcrR family transcriptional regulator</fullName>
    </submittedName>
</protein>
<dbReference type="Gene3D" id="1.10.357.10">
    <property type="entry name" value="Tetracycline Repressor, domain 2"/>
    <property type="match status" value="1"/>
</dbReference>
<accession>A0A895XNF8</accession>
<dbReference type="RefSeq" id="WP_213170920.1">
    <property type="nucleotide sequence ID" value="NZ_CP070496.1"/>
</dbReference>
<gene>
    <name evidence="6" type="ORF">JQS30_14305</name>
</gene>
<dbReference type="GO" id="GO:0003700">
    <property type="term" value="F:DNA-binding transcription factor activity"/>
    <property type="evidence" value="ECO:0007669"/>
    <property type="project" value="TreeGrafter"/>
</dbReference>